<comment type="similarity">
    <text evidence="1">Belongs to the ROK (NagC/XylR) family.</text>
</comment>
<feature type="compositionally biased region" description="Low complexity" evidence="2">
    <location>
        <begin position="412"/>
        <end position="427"/>
    </location>
</feature>
<keyword evidence="4" id="KW-1185">Reference proteome</keyword>
<dbReference type="PROSITE" id="PS01125">
    <property type="entry name" value="ROK"/>
    <property type="match status" value="1"/>
</dbReference>
<protein>
    <submittedName>
        <fullName evidence="3">ROK family transcriptional regulator</fullName>
    </submittedName>
</protein>
<evidence type="ECO:0000256" key="1">
    <source>
        <dbReference type="ARBA" id="ARBA00006479"/>
    </source>
</evidence>
<dbReference type="InterPro" id="IPR043129">
    <property type="entry name" value="ATPase_NBD"/>
</dbReference>
<dbReference type="SUPFAM" id="SSF46785">
    <property type="entry name" value="Winged helix' DNA-binding domain"/>
    <property type="match status" value="1"/>
</dbReference>
<sequence>MMTHSATSKDLRLRNRAAVLRRMVLDGETTRADLAAACGMSAATVTNVVNDLIGEGLVAELGHVPSVGGRPIARLGVVAHGAHVVGADFGEEWVAVKLFDLGLRRHAEVRVELDRRTVTGEAVASAIRDALDRFRAEHPERMASLVGIGLGLPGIVEHQDDGPFLYAQTLRWRRMPIAEVFDLGDVPVFADNVAKTLTIAEHWLGAARGSDEAAVVLVGRGIGAGFINGGRILQGLAGSAGEWGHTKISIGGPSCQCGSRGCLEAHVGGDAIVRRWLPDEDELAFTGTHGVDRFLAAVADEDPRAVRILDDAVEVLGLGLANLVNMMNPERIVVGGWLGQRLMAVRGAELERAVRAHSLARPAEQVAVVPCQLGEDAIATGSALLPLDRLINGELRAPWAAGSGVPSDSGDPPGARPRATGRPRTED</sequence>
<proteinExistence type="inferred from homology"/>
<reference evidence="4" key="1">
    <citation type="journal article" date="2019" name="Int. J. Syst. Evol. Microbiol.">
        <title>The Global Catalogue of Microorganisms (GCM) 10K type strain sequencing project: providing services to taxonomists for standard genome sequencing and annotation.</title>
        <authorList>
            <consortium name="The Broad Institute Genomics Platform"/>
            <consortium name="The Broad Institute Genome Sequencing Center for Infectious Disease"/>
            <person name="Wu L."/>
            <person name="Ma J."/>
        </authorList>
    </citation>
    <scope>NUCLEOTIDE SEQUENCE [LARGE SCALE GENOMIC DNA]</scope>
    <source>
        <strain evidence="4">JCM 16014</strain>
    </source>
</reference>
<dbReference type="SUPFAM" id="SSF53067">
    <property type="entry name" value="Actin-like ATPase domain"/>
    <property type="match status" value="1"/>
</dbReference>
<dbReference type="Gene3D" id="3.30.420.40">
    <property type="match status" value="2"/>
</dbReference>
<evidence type="ECO:0000256" key="2">
    <source>
        <dbReference type="SAM" id="MobiDB-lite"/>
    </source>
</evidence>
<dbReference type="InterPro" id="IPR049874">
    <property type="entry name" value="ROK_cs"/>
</dbReference>
<dbReference type="Proteomes" id="UP001500751">
    <property type="component" value="Unassembled WGS sequence"/>
</dbReference>
<organism evidence="3 4">
    <name type="scientific">Catenulispora yoronensis</name>
    <dbReference type="NCBI Taxonomy" id="450799"/>
    <lineage>
        <taxon>Bacteria</taxon>
        <taxon>Bacillati</taxon>
        <taxon>Actinomycetota</taxon>
        <taxon>Actinomycetes</taxon>
        <taxon>Catenulisporales</taxon>
        <taxon>Catenulisporaceae</taxon>
        <taxon>Catenulispora</taxon>
    </lineage>
</organism>
<evidence type="ECO:0000313" key="4">
    <source>
        <dbReference type="Proteomes" id="UP001500751"/>
    </source>
</evidence>
<name>A0ABP5FT72_9ACTN</name>
<dbReference type="InterPro" id="IPR000600">
    <property type="entry name" value="ROK"/>
</dbReference>
<dbReference type="Gene3D" id="1.10.10.10">
    <property type="entry name" value="Winged helix-like DNA-binding domain superfamily/Winged helix DNA-binding domain"/>
    <property type="match status" value="1"/>
</dbReference>
<feature type="region of interest" description="Disordered" evidence="2">
    <location>
        <begin position="401"/>
        <end position="427"/>
    </location>
</feature>
<comment type="caution">
    <text evidence="3">The sequence shown here is derived from an EMBL/GenBank/DDBJ whole genome shotgun (WGS) entry which is preliminary data.</text>
</comment>
<dbReference type="InterPro" id="IPR036390">
    <property type="entry name" value="WH_DNA-bd_sf"/>
</dbReference>
<dbReference type="Pfam" id="PF00480">
    <property type="entry name" value="ROK"/>
    <property type="match status" value="1"/>
</dbReference>
<gene>
    <name evidence="3" type="ORF">GCM10009839_34680</name>
</gene>
<dbReference type="EMBL" id="BAAAQN010000018">
    <property type="protein sequence ID" value="GAA2031754.1"/>
    <property type="molecule type" value="Genomic_DNA"/>
</dbReference>
<dbReference type="InterPro" id="IPR036388">
    <property type="entry name" value="WH-like_DNA-bd_sf"/>
</dbReference>
<evidence type="ECO:0000313" key="3">
    <source>
        <dbReference type="EMBL" id="GAA2031754.1"/>
    </source>
</evidence>
<dbReference type="PANTHER" id="PTHR18964">
    <property type="entry name" value="ROK (REPRESSOR, ORF, KINASE) FAMILY"/>
    <property type="match status" value="1"/>
</dbReference>
<dbReference type="PANTHER" id="PTHR18964:SF149">
    <property type="entry name" value="BIFUNCTIONAL UDP-N-ACETYLGLUCOSAMINE 2-EPIMERASE_N-ACETYLMANNOSAMINE KINASE"/>
    <property type="match status" value="1"/>
</dbReference>
<accession>A0ABP5FT72</accession>